<keyword evidence="2" id="KW-1185">Reference proteome</keyword>
<comment type="caution">
    <text evidence="1">The sequence shown here is derived from an EMBL/GenBank/DDBJ whole genome shotgun (WGS) entry which is preliminary data.</text>
</comment>
<proteinExistence type="predicted"/>
<evidence type="ECO:0000313" key="2">
    <source>
        <dbReference type="Proteomes" id="UP000292702"/>
    </source>
</evidence>
<dbReference type="AlphaFoldDB" id="A0A4R0S076"/>
<accession>A0A4R0S076</accession>
<gene>
    <name evidence="1" type="ORF">EIP91_008600</name>
</gene>
<protein>
    <submittedName>
        <fullName evidence="1">Uncharacterized protein</fullName>
    </submittedName>
</protein>
<sequence length="197" mass="21624">MKPSADLLADASPSTVQWWNSLSDGERQVLAAIGRPEDLNPVPGAIKRTFSFKTSDQCTWLAALKPAPTEFGYQNSRYLNDRQMLVIHRTPSDIALFNYGQTPWKVIVFTEIPGGPISPLGPQPPALPRLGTIYNGPSASSEIFPDPSGIAGTNENIPSMYPLGTPGVQFLILDRETHEALYILTWGLRLYPVNALF</sequence>
<organism evidence="1 2">
    <name type="scientific">Steccherinum ochraceum</name>
    <dbReference type="NCBI Taxonomy" id="92696"/>
    <lineage>
        <taxon>Eukaryota</taxon>
        <taxon>Fungi</taxon>
        <taxon>Dikarya</taxon>
        <taxon>Basidiomycota</taxon>
        <taxon>Agaricomycotina</taxon>
        <taxon>Agaricomycetes</taxon>
        <taxon>Polyporales</taxon>
        <taxon>Steccherinaceae</taxon>
        <taxon>Steccherinum</taxon>
    </lineage>
</organism>
<dbReference type="Proteomes" id="UP000292702">
    <property type="component" value="Unassembled WGS sequence"/>
</dbReference>
<name>A0A4R0S076_9APHY</name>
<dbReference type="EMBL" id="RWJN01000048">
    <property type="protein sequence ID" value="TCD69124.1"/>
    <property type="molecule type" value="Genomic_DNA"/>
</dbReference>
<evidence type="ECO:0000313" key="1">
    <source>
        <dbReference type="EMBL" id="TCD69124.1"/>
    </source>
</evidence>
<reference evidence="1 2" key="1">
    <citation type="submission" date="2018-11" db="EMBL/GenBank/DDBJ databases">
        <title>Genome assembly of Steccherinum ochraceum LE-BIN_3174, the white-rot fungus of the Steccherinaceae family (The Residual Polyporoid clade, Polyporales, Basidiomycota).</title>
        <authorList>
            <person name="Fedorova T.V."/>
            <person name="Glazunova O.A."/>
            <person name="Landesman E.O."/>
            <person name="Moiseenko K.V."/>
            <person name="Psurtseva N.V."/>
            <person name="Savinova O.S."/>
            <person name="Shakhova N.V."/>
            <person name="Tyazhelova T.V."/>
            <person name="Vasina D.V."/>
        </authorList>
    </citation>
    <scope>NUCLEOTIDE SEQUENCE [LARGE SCALE GENOMIC DNA]</scope>
    <source>
        <strain evidence="1 2">LE-BIN_3174</strain>
    </source>
</reference>